<name>A0A540X7D8_9BACT</name>
<dbReference type="GO" id="GO:0008237">
    <property type="term" value="F:metallopeptidase activity"/>
    <property type="evidence" value="ECO:0007669"/>
    <property type="project" value="InterPro"/>
</dbReference>
<evidence type="ECO:0000256" key="1">
    <source>
        <dbReference type="SAM" id="Phobius"/>
    </source>
</evidence>
<dbReference type="RefSeq" id="WP_141641178.1">
    <property type="nucleotide sequence ID" value="NZ_VIFM01000011.1"/>
</dbReference>
<dbReference type="SUPFAM" id="SSF55486">
    <property type="entry name" value="Metalloproteases ('zincins'), catalytic domain"/>
    <property type="match status" value="1"/>
</dbReference>
<evidence type="ECO:0000259" key="2">
    <source>
        <dbReference type="Pfam" id="PF01433"/>
    </source>
</evidence>
<organism evidence="3 4">
    <name type="scientific">Myxococcus llanfairpwllgwyngyllgogerychwyrndrobwllllantysiliogogogochensis</name>
    <dbReference type="NCBI Taxonomy" id="2590453"/>
    <lineage>
        <taxon>Bacteria</taxon>
        <taxon>Pseudomonadati</taxon>
        <taxon>Myxococcota</taxon>
        <taxon>Myxococcia</taxon>
        <taxon>Myxococcales</taxon>
        <taxon>Cystobacterineae</taxon>
        <taxon>Myxococcaceae</taxon>
        <taxon>Myxococcus</taxon>
    </lineage>
</organism>
<feature type="transmembrane region" description="Helical" evidence="1">
    <location>
        <begin position="544"/>
        <end position="566"/>
    </location>
</feature>
<feature type="transmembrane region" description="Helical" evidence="1">
    <location>
        <begin position="21"/>
        <end position="38"/>
    </location>
</feature>
<keyword evidence="1" id="KW-0472">Membrane</keyword>
<keyword evidence="1" id="KW-1133">Transmembrane helix</keyword>
<dbReference type="AlphaFoldDB" id="A0A540X7D8"/>
<keyword evidence="4" id="KW-1185">Reference proteome</keyword>
<feature type="transmembrane region" description="Helical" evidence="1">
    <location>
        <begin position="68"/>
        <end position="90"/>
    </location>
</feature>
<feature type="transmembrane region" description="Helical" evidence="1">
    <location>
        <begin position="377"/>
        <end position="398"/>
    </location>
</feature>
<dbReference type="EMBL" id="VIFM01000011">
    <property type="protein sequence ID" value="TQF17216.1"/>
    <property type="molecule type" value="Genomic_DNA"/>
</dbReference>
<feature type="transmembrane region" description="Helical" evidence="1">
    <location>
        <begin position="111"/>
        <end position="140"/>
    </location>
</feature>
<evidence type="ECO:0000313" key="4">
    <source>
        <dbReference type="Proteomes" id="UP000315369"/>
    </source>
</evidence>
<dbReference type="OrthoDB" id="100605at2"/>
<dbReference type="Proteomes" id="UP000315369">
    <property type="component" value="Unassembled WGS sequence"/>
</dbReference>
<feature type="transmembrane region" description="Helical" evidence="1">
    <location>
        <begin position="344"/>
        <end position="362"/>
    </location>
</feature>
<reference evidence="3 4" key="1">
    <citation type="submission" date="2019-06" db="EMBL/GenBank/DDBJ databases">
        <authorList>
            <person name="Livingstone P."/>
            <person name="Whitworth D."/>
        </authorList>
    </citation>
    <scope>NUCLEOTIDE SEQUENCE [LARGE SCALE GENOMIC DNA]</scope>
    <source>
        <strain evidence="3 4">AM401</strain>
    </source>
</reference>
<comment type="caution">
    <text evidence="3">The sequence shown here is derived from an EMBL/GenBank/DDBJ whole genome shotgun (WGS) entry which is preliminary data.</text>
</comment>
<feature type="transmembrane region" description="Helical" evidence="1">
    <location>
        <begin position="494"/>
        <end position="512"/>
    </location>
</feature>
<dbReference type="GO" id="GO:0008270">
    <property type="term" value="F:zinc ion binding"/>
    <property type="evidence" value="ECO:0007669"/>
    <property type="project" value="InterPro"/>
</dbReference>
<sequence length="1199" mass="131457">MNVARLGTVVRTELAHQMRRPLFVILLLVTFLSVWGLSSGNVTIESGASQVGGQKAWVTSEFAVSQTLLLLMFLLFSFFVSVGAGMGVIADEEARVGPLLHTTPLTPREYVWGKFLAVLSAYGVALGAMVLFLVFFHHVIPAGENAEYRGPLSWLNYARPALFFGLSQLVFIAGAAFALGAGTRRPVLVYFLPVVLMFVCAFFLWSWSPGWLDPRVNRVLQALDPAGMRWLSETWVKVDRGVAFYNAERVGLDALFVLSRLGFIAVGLGGVAWSARHVARGLRGAPVRGAHGKALADIPLATPDGAAREETPLVTLGMRAHPPGALSGLWVVARAELRGLLSQPGLYLFMPIILMQTVANALNKVGPFDTSLLTSPGFFAVNTMGVASTLACLLLMFYTVESLERERASDLAPIHDAAPVRTVSVLLGKALANSLVGVSLLVATGLAGIIAQLVQGQVPLSLSSYVLAWGLLLPTFFAWTCFVLAAHAVAGGRFGAYGVSLAALSLTGYAAVRGHLHWATNWPLWRAVQWSDMGPFELDRTVLVLNRVGVLGLAAFFTALAVRWDGRRAADSVSLLERIRPGGLLRGAWRLTPWAVVPAVALVAAAVQVGQGWQGDAAKKRAKEYWQKNLATWLDAPQPAIQDVDLEVELDPEGRAFRTRGTYTLVNRRDKALKSFALTGGDHWEDVRWTVDGKDVTPEDRSRLYVFKPEAPLAPGSVVRVGFEFHGEFPKGVTKSGGKVAEFILPSGVVLTSFGPSFAPVVGFRDDIGVDKEENRYEPRVYPDDFYVGPTEAAYGTGTPFTTRIRVTGPAEYTLNSVGVLESDEVKDGRRVSVWRSDAPVSMFNIVAGRWAVQRGEGTAVFHHPAHVYNVEAMRRGLDASRRYYSEWFHPYPWKELKLSEFPGLDTYAQGFATNITFSESIGFLARSTPESNAVLLITAHEAAHQWWGNMLIPGKGPGGSVLSEGMSHYSAMKLMEQLDGPRTRMEIAKRLEERYARERHVDAEQSLVKLDDSRDGDNTVLYDKGGWAFSMLEELMGRPAMHAGIQAFLQKYVGHEDHPVLQDFTTAMRPFAPDAAAYDVFVQQWFHEVHVPQYRLSNAQVKQEGGQWVATVTVENVGDGRMPVEVAAVKGERFAKRPDAKAPDVQSPDYREARSRVVLGAGEKADVTVRSDFPPERWVVDPDVRVLQLRREQAVVTL</sequence>
<feature type="transmembrane region" description="Helical" evidence="1">
    <location>
        <begin position="160"/>
        <end position="180"/>
    </location>
</feature>
<feature type="transmembrane region" description="Helical" evidence="1">
    <location>
        <begin position="254"/>
        <end position="273"/>
    </location>
</feature>
<gene>
    <name evidence="3" type="ORF">FJV41_04610</name>
</gene>
<proteinExistence type="predicted"/>
<feature type="transmembrane region" description="Helical" evidence="1">
    <location>
        <begin position="187"/>
        <end position="207"/>
    </location>
</feature>
<feature type="transmembrane region" description="Helical" evidence="1">
    <location>
        <begin position="587"/>
        <end position="607"/>
    </location>
</feature>
<feature type="transmembrane region" description="Helical" evidence="1">
    <location>
        <begin position="466"/>
        <end position="487"/>
    </location>
</feature>
<accession>A0A540X7D8</accession>
<dbReference type="InterPro" id="IPR027268">
    <property type="entry name" value="Peptidase_M4/M1_CTD_sf"/>
</dbReference>
<protein>
    <recommendedName>
        <fullName evidence="2">Peptidase M1 membrane alanine aminopeptidase domain-containing protein</fullName>
    </recommendedName>
</protein>
<dbReference type="Pfam" id="PF01433">
    <property type="entry name" value="Peptidase_M1"/>
    <property type="match status" value="1"/>
</dbReference>
<dbReference type="Gene3D" id="1.10.390.10">
    <property type="entry name" value="Neutral Protease Domain 2"/>
    <property type="match status" value="1"/>
</dbReference>
<dbReference type="InterPro" id="IPR014782">
    <property type="entry name" value="Peptidase_M1_dom"/>
</dbReference>
<evidence type="ECO:0000313" key="3">
    <source>
        <dbReference type="EMBL" id="TQF17216.1"/>
    </source>
</evidence>
<feature type="transmembrane region" description="Helical" evidence="1">
    <location>
        <begin position="430"/>
        <end position="454"/>
    </location>
</feature>
<keyword evidence="1" id="KW-0812">Transmembrane</keyword>
<feature type="domain" description="Peptidase M1 membrane alanine aminopeptidase" evidence="2">
    <location>
        <begin position="889"/>
        <end position="1069"/>
    </location>
</feature>